<dbReference type="PROSITE" id="PS50043">
    <property type="entry name" value="HTH_LUXR_2"/>
    <property type="match status" value="1"/>
</dbReference>
<keyword evidence="4" id="KW-0804">Transcription</keyword>
<keyword evidence="3 8" id="KW-0238">DNA-binding</keyword>
<feature type="domain" description="HTH luxR-type" evidence="6">
    <location>
        <begin position="160"/>
        <end position="225"/>
    </location>
</feature>
<reference evidence="8 9" key="1">
    <citation type="submission" date="2023-07" db="EMBL/GenBank/DDBJ databases">
        <title>Sequencing the genomes of 1000 actinobacteria strains.</title>
        <authorList>
            <person name="Klenk H.-P."/>
        </authorList>
    </citation>
    <scope>NUCLEOTIDE SEQUENCE [LARGE SCALE GENOMIC DNA]</scope>
    <source>
        <strain evidence="8 9">DSM 20167</strain>
    </source>
</reference>
<dbReference type="Proteomes" id="UP001183817">
    <property type="component" value="Unassembled WGS sequence"/>
</dbReference>
<evidence type="ECO:0000256" key="5">
    <source>
        <dbReference type="PROSITE-ProRule" id="PRU00169"/>
    </source>
</evidence>
<feature type="domain" description="Response regulatory" evidence="7">
    <location>
        <begin position="5"/>
        <end position="120"/>
    </location>
</feature>
<proteinExistence type="predicted"/>
<keyword evidence="1 5" id="KW-0597">Phosphoprotein</keyword>
<dbReference type="Gene3D" id="3.40.50.2300">
    <property type="match status" value="1"/>
</dbReference>
<dbReference type="SMART" id="SM00421">
    <property type="entry name" value="HTH_LUXR"/>
    <property type="match status" value="1"/>
</dbReference>
<dbReference type="InterPro" id="IPR011006">
    <property type="entry name" value="CheY-like_superfamily"/>
</dbReference>
<evidence type="ECO:0000259" key="7">
    <source>
        <dbReference type="PROSITE" id="PS50110"/>
    </source>
</evidence>
<dbReference type="InterPro" id="IPR000792">
    <property type="entry name" value="Tscrpt_reg_LuxR_C"/>
</dbReference>
<dbReference type="CDD" id="cd06170">
    <property type="entry name" value="LuxR_C_like"/>
    <property type="match status" value="1"/>
</dbReference>
<dbReference type="SMART" id="SM00448">
    <property type="entry name" value="REC"/>
    <property type="match status" value="1"/>
</dbReference>
<dbReference type="GO" id="GO:0003677">
    <property type="term" value="F:DNA binding"/>
    <property type="evidence" value="ECO:0007669"/>
    <property type="project" value="UniProtKB-KW"/>
</dbReference>
<dbReference type="PRINTS" id="PR00038">
    <property type="entry name" value="HTHLUXR"/>
</dbReference>
<accession>A0ABU2BL33</accession>
<feature type="modified residue" description="4-aspartylphosphate" evidence="5">
    <location>
        <position position="56"/>
    </location>
</feature>
<dbReference type="Pfam" id="PF00072">
    <property type="entry name" value="Response_reg"/>
    <property type="match status" value="1"/>
</dbReference>
<dbReference type="InterPro" id="IPR058245">
    <property type="entry name" value="NreC/VraR/RcsB-like_REC"/>
</dbReference>
<evidence type="ECO:0000256" key="4">
    <source>
        <dbReference type="ARBA" id="ARBA00023163"/>
    </source>
</evidence>
<dbReference type="InterPro" id="IPR039420">
    <property type="entry name" value="WalR-like"/>
</dbReference>
<evidence type="ECO:0000256" key="3">
    <source>
        <dbReference type="ARBA" id="ARBA00023125"/>
    </source>
</evidence>
<sequence>MSRIRILVCDDQPLIRSSLELILGTDADLEVVGTAADGRAAVAAALELQPDVVLMDIQMPELDGVGATAQITAGTNAKVVVLTTFDRDDYLFAAIDAGASGFLLKNTEPEVIISAVHAAAAGKALLSPEVTMRIIRRGTATAQPQSKRTPVPAGAAEPHDQRILDELTAREREVLVKLAGGLSNAEIATSLYVSEATVKTHLSNILAKAGLRDRVQAVVFAYRAGLIPSTEP</sequence>
<dbReference type="InterPro" id="IPR016032">
    <property type="entry name" value="Sig_transdc_resp-reg_C-effctor"/>
</dbReference>
<dbReference type="PROSITE" id="PS00622">
    <property type="entry name" value="HTH_LUXR_1"/>
    <property type="match status" value="1"/>
</dbReference>
<dbReference type="Pfam" id="PF00196">
    <property type="entry name" value="GerE"/>
    <property type="match status" value="1"/>
</dbReference>
<dbReference type="PROSITE" id="PS50110">
    <property type="entry name" value="RESPONSE_REGULATORY"/>
    <property type="match status" value="1"/>
</dbReference>
<evidence type="ECO:0000313" key="9">
    <source>
        <dbReference type="Proteomes" id="UP001183817"/>
    </source>
</evidence>
<evidence type="ECO:0000256" key="1">
    <source>
        <dbReference type="ARBA" id="ARBA00022553"/>
    </source>
</evidence>
<dbReference type="SUPFAM" id="SSF46894">
    <property type="entry name" value="C-terminal effector domain of the bipartite response regulators"/>
    <property type="match status" value="1"/>
</dbReference>
<name>A0ABU2BL33_9MICC</name>
<keyword evidence="9" id="KW-1185">Reference proteome</keyword>
<evidence type="ECO:0000256" key="2">
    <source>
        <dbReference type="ARBA" id="ARBA00023015"/>
    </source>
</evidence>
<dbReference type="RefSeq" id="WP_310291836.1">
    <property type="nucleotide sequence ID" value="NZ_BAAAWO010000001.1"/>
</dbReference>
<organism evidence="8 9">
    <name type="scientific">Paeniglutamicibacter sulfureus</name>
    <dbReference type="NCBI Taxonomy" id="43666"/>
    <lineage>
        <taxon>Bacteria</taxon>
        <taxon>Bacillati</taxon>
        <taxon>Actinomycetota</taxon>
        <taxon>Actinomycetes</taxon>
        <taxon>Micrococcales</taxon>
        <taxon>Micrococcaceae</taxon>
        <taxon>Paeniglutamicibacter</taxon>
    </lineage>
</organism>
<dbReference type="SUPFAM" id="SSF52172">
    <property type="entry name" value="CheY-like"/>
    <property type="match status" value="1"/>
</dbReference>
<gene>
    <name evidence="8" type="ORF">J2S64_003039</name>
</gene>
<dbReference type="PANTHER" id="PTHR43214:SF24">
    <property type="entry name" value="TRANSCRIPTIONAL REGULATORY PROTEIN NARL-RELATED"/>
    <property type="match status" value="1"/>
</dbReference>
<protein>
    <submittedName>
        <fullName evidence="8">DNA-binding NarL/FixJ family response regulator</fullName>
    </submittedName>
</protein>
<dbReference type="InterPro" id="IPR001789">
    <property type="entry name" value="Sig_transdc_resp-reg_receiver"/>
</dbReference>
<dbReference type="CDD" id="cd17535">
    <property type="entry name" value="REC_NarL-like"/>
    <property type="match status" value="1"/>
</dbReference>
<comment type="caution">
    <text evidence="8">The sequence shown here is derived from an EMBL/GenBank/DDBJ whole genome shotgun (WGS) entry which is preliminary data.</text>
</comment>
<dbReference type="PANTHER" id="PTHR43214">
    <property type="entry name" value="TWO-COMPONENT RESPONSE REGULATOR"/>
    <property type="match status" value="1"/>
</dbReference>
<evidence type="ECO:0000259" key="6">
    <source>
        <dbReference type="PROSITE" id="PS50043"/>
    </source>
</evidence>
<dbReference type="EMBL" id="JAVDYI010000001">
    <property type="protein sequence ID" value="MDR7359348.1"/>
    <property type="molecule type" value="Genomic_DNA"/>
</dbReference>
<keyword evidence="2" id="KW-0805">Transcription regulation</keyword>
<evidence type="ECO:0000313" key="8">
    <source>
        <dbReference type="EMBL" id="MDR7359348.1"/>
    </source>
</evidence>